<evidence type="ECO:0000256" key="1">
    <source>
        <dbReference type="SAM" id="MobiDB-lite"/>
    </source>
</evidence>
<dbReference type="EMBL" id="BAAASZ010000008">
    <property type="protein sequence ID" value="GAA2429870.1"/>
    <property type="molecule type" value="Genomic_DNA"/>
</dbReference>
<feature type="compositionally biased region" description="Basic and acidic residues" evidence="1">
    <location>
        <begin position="29"/>
        <end position="39"/>
    </location>
</feature>
<dbReference type="Proteomes" id="UP001501638">
    <property type="component" value="Unassembled WGS sequence"/>
</dbReference>
<reference evidence="3" key="1">
    <citation type="journal article" date="2019" name="Int. J. Syst. Evol. Microbiol.">
        <title>The Global Catalogue of Microorganisms (GCM) 10K type strain sequencing project: providing services to taxonomists for standard genome sequencing and annotation.</title>
        <authorList>
            <consortium name="The Broad Institute Genomics Platform"/>
            <consortium name="The Broad Institute Genome Sequencing Center for Infectious Disease"/>
            <person name="Wu L."/>
            <person name="Ma J."/>
        </authorList>
    </citation>
    <scope>NUCLEOTIDE SEQUENCE [LARGE SCALE GENOMIC DNA]</scope>
    <source>
        <strain evidence="3">JCM 6305</strain>
    </source>
</reference>
<organism evidence="2 3">
    <name type="scientific">Streptomyces macrosporus</name>
    <dbReference type="NCBI Taxonomy" id="44032"/>
    <lineage>
        <taxon>Bacteria</taxon>
        <taxon>Bacillati</taxon>
        <taxon>Actinomycetota</taxon>
        <taxon>Actinomycetes</taxon>
        <taxon>Kitasatosporales</taxon>
        <taxon>Streptomycetaceae</taxon>
        <taxon>Streptomyces</taxon>
    </lineage>
</organism>
<comment type="caution">
    <text evidence="2">The sequence shown here is derived from an EMBL/GenBank/DDBJ whole genome shotgun (WGS) entry which is preliminary data.</text>
</comment>
<name>A0ABP5WL18_9ACTN</name>
<sequence>MRGRLRLRFAGGRLGHGPAVPGDLTIRQENNRHDPERRAVTGAYDPSHRTGTEIDPVAANGRSDPATGQAGEGRSAKAVGGCRAPLLAERPEALPDLSGRASDLRRGGGI</sequence>
<feature type="region of interest" description="Disordered" evidence="1">
    <location>
        <begin position="11"/>
        <end position="110"/>
    </location>
</feature>
<protein>
    <submittedName>
        <fullName evidence="2">Uncharacterized protein</fullName>
    </submittedName>
</protein>
<evidence type="ECO:0000313" key="3">
    <source>
        <dbReference type="Proteomes" id="UP001501638"/>
    </source>
</evidence>
<gene>
    <name evidence="2" type="ORF">GCM10010405_10860</name>
</gene>
<accession>A0ABP5WL18</accession>
<proteinExistence type="predicted"/>
<evidence type="ECO:0000313" key="2">
    <source>
        <dbReference type="EMBL" id="GAA2429870.1"/>
    </source>
</evidence>
<keyword evidence="3" id="KW-1185">Reference proteome</keyword>